<dbReference type="PANTHER" id="PTHR24128">
    <property type="entry name" value="HOMEOBOX PROTEIN WARIAI"/>
    <property type="match status" value="1"/>
</dbReference>
<dbReference type="EMBL" id="JAVIJP010000005">
    <property type="protein sequence ID" value="KAL3652728.1"/>
    <property type="molecule type" value="Genomic_DNA"/>
</dbReference>
<evidence type="ECO:0000256" key="1">
    <source>
        <dbReference type="SAM" id="Phobius"/>
    </source>
</evidence>
<reference evidence="4" key="1">
    <citation type="journal article" date="2024" name="IScience">
        <title>Strigolactones Initiate the Formation of Haustorium-like Structures in Castilleja.</title>
        <authorList>
            <person name="Buerger M."/>
            <person name="Peterson D."/>
            <person name="Chory J."/>
        </authorList>
    </citation>
    <scope>NUCLEOTIDE SEQUENCE [LARGE SCALE GENOMIC DNA]</scope>
</reference>
<name>A0ABD3EEG7_9LAMI</name>
<sequence>MSDEQKIEEINAYAKTGDTKSLYLIIKQDPYILQKIVEIPFVHTPLHEAAGQGQTSFAIEIMSLLPSLGKKLDPDGFSPLHIALKERKKETVLALVKFDKSLVRVKGFEGFTPLHYAAKYYPDLDILSCFLLDCQESIADLNNRFQSTVHLVMESRDDEAIDLVLKWLVRTARETVLGWKDDNLNTALHVAARYGCLQAMKIMVKTAKLNKRNSDNHTPLDIAKLYKNDQVTRILIKAHAKTSQQLSPKETAVDYLRSETNILEKAVRGYCFIFKDLTVGVVLVVAVLITTATYQAVLQPPGGIFPADTNSCNTTANATSVLVTAAAAPAPSQGKMVMGEADYNKFMPANTAAFTLSIMIIIFVLHGRPYNVILHACLIFLAYSYLVALESISQTGNVSQIMFILSWNLLSVALFLKMMYYVGRALFEDVWWLRSGGVTWHNMSYLVERPVLRKVMSFARQLRKQSKLIRRLK</sequence>
<feature type="transmembrane region" description="Helical" evidence="1">
    <location>
        <begin position="372"/>
        <end position="392"/>
    </location>
</feature>
<keyword evidence="4" id="KW-1185">Reference proteome</keyword>
<keyword evidence="1" id="KW-1133">Transmembrane helix</keyword>
<evidence type="ECO:0000259" key="2">
    <source>
        <dbReference type="Pfam" id="PF13962"/>
    </source>
</evidence>
<evidence type="ECO:0000313" key="3">
    <source>
        <dbReference type="EMBL" id="KAL3652728.1"/>
    </source>
</evidence>
<feature type="domain" description="PGG" evidence="2">
    <location>
        <begin position="279"/>
        <end position="381"/>
    </location>
</feature>
<dbReference type="Proteomes" id="UP001632038">
    <property type="component" value="Unassembled WGS sequence"/>
</dbReference>
<dbReference type="SMART" id="SM00248">
    <property type="entry name" value="ANK"/>
    <property type="match status" value="5"/>
</dbReference>
<protein>
    <recommendedName>
        <fullName evidence="2">PGG domain-containing protein</fullName>
    </recommendedName>
</protein>
<dbReference type="InterPro" id="IPR026961">
    <property type="entry name" value="PGG_dom"/>
</dbReference>
<dbReference type="Pfam" id="PF13962">
    <property type="entry name" value="PGG"/>
    <property type="match status" value="1"/>
</dbReference>
<dbReference type="InterPro" id="IPR002110">
    <property type="entry name" value="Ankyrin_rpt"/>
</dbReference>
<organism evidence="3 4">
    <name type="scientific">Castilleja foliolosa</name>
    <dbReference type="NCBI Taxonomy" id="1961234"/>
    <lineage>
        <taxon>Eukaryota</taxon>
        <taxon>Viridiplantae</taxon>
        <taxon>Streptophyta</taxon>
        <taxon>Embryophyta</taxon>
        <taxon>Tracheophyta</taxon>
        <taxon>Spermatophyta</taxon>
        <taxon>Magnoliopsida</taxon>
        <taxon>eudicotyledons</taxon>
        <taxon>Gunneridae</taxon>
        <taxon>Pentapetalae</taxon>
        <taxon>asterids</taxon>
        <taxon>lamiids</taxon>
        <taxon>Lamiales</taxon>
        <taxon>Orobanchaceae</taxon>
        <taxon>Pedicularideae</taxon>
        <taxon>Castillejinae</taxon>
        <taxon>Castilleja</taxon>
    </lineage>
</organism>
<proteinExistence type="predicted"/>
<evidence type="ECO:0000313" key="4">
    <source>
        <dbReference type="Proteomes" id="UP001632038"/>
    </source>
</evidence>
<dbReference type="Pfam" id="PF12796">
    <property type="entry name" value="Ank_2"/>
    <property type="match status" value="2"/>
</dbReference>
<feature type="transmembrane region" description="Helical" evidence="1">
    <location>
        <begin position="398"/>
        <end position="416"/>
    </location>
</feature>
<comment type="caution">
    <text evidence="3">The sequence shown here is derived from an EMBL/GenBank/DDBJ whole genome shotgun (WGS) entry which is preliminary data.</text>
</comment>
<dbReference type="PANTHER" id="PTHR24128:SF24">
    <property type="entry name" value="ANKYRIN REPEAT PROTEIN"/>
    <property type="match status" value="1"/>
</dbReference>
<accession>A0ABD3EEG7</accession>
<dbReference type="AlphaFoldDB" id="A0ABD3EEG7"/>
<dbReference type="Gene3D" id="1.25.40.20">
    <property type="entry name" value="Ankyrin repeat-containing domain"/>
    <property type="match status" value="1"/>
</dbReference>
<feature type="transmembrane region" description="Helical" evidence="1">
    <location>
        <begin position="277"/>
        <end position="297"/>
    </location>
</feature>
<gene>
    <name evidence="3" type="ORF">CASFOL_002409</name>
</gene>
<keyword evidence="1" id="KW-0812">Transmembrane</keyword>
<feature type="transmembrane region" description="Helical" evidence="1">
    <location>
        <begin position="346"/>
        <end position="365"/>
    </location>
</feature>
<dbReference type="SUPFAM" id="SSF48403">
    <property type="entry name" value="Ankyrin repeat"/>
    <property type="match status" value="1"/>
</dbReference>
<dbReference type="InterPro" id="IPR036770">
    <property type="entry name" value="Ankyrin_rpt-contain_sf"/>
</dbReference>
<keyword evidence="1" id="KW-0472">Membrane</keyword>